<dbReference type="Proteomes" id="UP000595703">
    <property type="component" value="Chromosome"/>
</dbReference>
<dbReference type="EMBL" id="AP018365">
    <property type="protein sequence ID" value="BBA95250.1"/>
    <property type="molecule type" value="Genomic_DNA"/>
</dbReference>
<name>A0A7U3WGU9_9ACTN</name>
<evidence type="ECO:0000313" key="2">
    <source>
        <dbReference type="Proteomes" id="UP000595703"/>
    </source>
</evidence>
<dbReference type="AlphaFoldDB" id="A0A7U3WGU9"/>
<keyword evidence="2" id="KW-1185">Reference proteome</keyword>
<reference evidence="1 2" key="2">
    <citation type="journal article" date="2011" name="J. Antibiot.">
        <title>Furaquinocins I and J: novel polyketide isoprenoid hybrid compounds from Streptomyces reveromyceticus SN-593.</title>
        <authorList>
            <person name="Panthee S."/>
            <person name="Takahashi S."/>
            <person name="Takagi H."/>
            <person name="Nogawa T."/>
            <person name="Oowada E."/>
            <person name="Uramoto M."/>
            <person name="Osada H."/>
        </authorList>
    </citation>
    <scope>NUCLEOTIDE SEQUENCE [LARGE SCALE GENOMIC DNA]</scope>
    <source>
        <strain evidence="1 2">SN-593</strain>
    </source>
</reference>
<proteinExistence type="predicted"/>
<dbReference type="KEGG" id="arev:RVR_38"/>
<gene>
    <name evidence="1" type="ORF">RVR_38</name>
</gene>
<evidence type="ECO:0000313" key="1">
    <source>
        <dbReference type="EMBL" id="BBA95250.1"/>
    </source>
</evidence>
<accession>A0A7U3WGU9</accession>
<protein>
    <submittedName>
        <fullName evidence="1">Uncharacterized protein</fullName>
    </submittedName>
</protein>
<reference evidence="1 2" key="4">
    <citation type="journal article" date="2020" name="Sci. Rep.">
        <title>beta-carboline chemical signals induce reveromycin production through a LuxR family regulator in Streptomyces sp. SN-593.</title>
        <authorList>
            <person name="Panthee S."/>
            <person name="Kito N."/>
            <person name="Hayashi T."/>
            <person name="Shimizu T."/>
            <person name="Ishikawa J."/>
            <person name="Hamamoto H."/>
            <person name="Osada H."/>
            <person name="Takahashi S."/>
        </authorList>
    </citation>
    <scope>NUCLEOTIDE SEQUENCE [LARGE SCALE GENOMIC DNA]</scope>
    <source>
        <strain evidence="1 2">SN-593</strain>
    </source>
</reference>
<reference evidence="1 2" key="1">
    <citation type="journal article" date="2010" name="J. Bacteriol.">
        <title>Biochemical characterization of a novel indole prenyltransferase from Streptomyces sp. SN-593.</title>
        <authorList>
            <person name="Takahashi S."/>
            <person name="Takagi H."/>
            <person name="Toyoda A."/>
            <person name="Uramoto M."/>
            <person name="Nogawa T."/>
            <person name="Ueki M."/>
            <person name="Sakaki Y."/>
            <person name="Osada H."/>
        </authorList>
    </citation>
    <scope>NUCLEOTIDE SEQUENCE [LARGE SCALE GENOMIC DNA]</scope>
    <source>
        <strain evidence="1 2">SN-593</strain>
    </source>
</reference>
<reference evidence="1 2" key="3">
    <citation type="journal article" date="2011" name="Nat. Chem. Biol.">
        <title>Reveromycin A biosynthesis uses RevG and RevJ for stereospecific spiroacetal formation.</title>
        <authorList>
            <person name="Takahashi S."/>
            <person name="Toyoda A."/>
            <person name="Sekiyama Y."/>
            <person name="Takagi H."/>
            <person name="Nogawa T."/>
            <person name="Uramoto M."/>
            <person name="Suzuki R."/>
            <person name="Koshino H."/>
            <person name="Kumano T."/>
            <person name="Panthee S."/>
            <person name="Dairi T."/>
            <person name="Ishikawa J."/>
            <person name="Ikeda H."/>
            <person name="Sakaki Y."/>
            <person name="Osada H."/>
        </authorList>
    </citation>
    <scope>NUCLEOTIDE SEQUENCE [LARGE SCALE GENOMIC DNA]</scope>
    <source>
        <strain evidence="1 2">SN-593</strain>
    </source>
</reference>
<sequence length="84" mass="8868">MRPPRGSPSGTGGERWLPTRREVRAVENDIVRAWKAYAEPGVAVSGPLEALDVRDVVKGGGVIGSWEGTFSCCDTTICAGCTGF</sequence>
<organism evidence="1 2">
    <name type="scientific">Actinacidiphila reveromycinica</name>
    <dbReference type="NCBI Taxonomy" id="659352"/>
    <lineage>
        <taxon>Bacteria</taxon>
        <taxon>Bacillati</taxon>
        <taxon>Actinomycetota</taxon>
        <taxon>Actinomycetes</taxon>
        <taxon>Kitasatosporales</taxon>
        <taxon>Streptomycetaceae</taxon>
        <taxon>Actinacidiphila</taxon>
    </lineage>
</organism>